<comment type="caution">
    <text evidence="23">The sequence shown here is derived from an EMBL/GenBank/DDBJ whole genome shotgun (WGS) entry which is preliminary data.</text>
</comment>
<sequence length="679" mass="77506">MSAHNADMPASATEELILPDLADDSEATEVVIRPAPIGDEPDEIEGSDQAPSDEGPAEEGLRVKQEPIDETEESLEQEPDTLVNDNAGVSFEPFHATNVTDAFTLPGVHIKEEPANEDLEDEENSQIVASRRGANCTRSPAASNYVKVERKRRAREEILYSEKKFKEERSQVFISAKERRPVDPECEELQGQASIYTENGDIYDVMLNQTNVEFNNNKYYLLQLVKANSRNQYYVWFRWGRVGKKGQNNLIPCANNLDKAKDIFKKKFFDKTLNEFDERHYFVKVKGKYDLVQVCADETDSQRLKEEVAKLTATSKTEVTCSLEPKLRSLIELICNVKNMEGVLKQLNFDPKRSPLGKLTKQQIAAGYTALKTIEDCVSNGIRGARLTQACNDFYTRIPHDFGMRAPPLICSYEEIREKIDLLEALTDVQFAVELLRRKMSTDNLHPIDQYYISLHTRLIKVSQDEFDLLFKFLRTTHAPTHQEYVMNIMSAFVIDKREEVEGFNSRLSNRMLLWHGSRLSNWASIISQGLRVAPPEAPVTGYMFGKGIYFADSSSKSANYCFPTRAQDEGLLLLSEVALGKVNELYEANYEAHRLPKGKHSVKGMGRMVPSKETFIKISSPHDGHPVVVPCGELRDISNQKQNRRSRRIFTLNYNEYVVYNVNQIKMRYILRVKFTFN</sequence>
<dbReference type="SUPFAM" id="SSF47587">
    <property type="entry name" value="Domain of poly(ADP-ribose) polymerase"/>
    <property type="match status" value="1"/>
</dbReference>
<keyword evidence="7" id="KW-0479">Metal-binding</keyword>
<dbReference type="GO" id="GO:0003950">
    <property type="term" value="F:NAD+ poly-ADP-ribosyltransferase activity"/>
    <property type="evidence" value="ECO:0007669"/>
    <property type="project" value="UniProtKB-UniRule"/>
</dbReference>
<dbReference type="PROSITE" id="PS51060">
    <property type="entry name" value="PARP_ALPHA_HD"/>
    <property type="match status" value="1"/>
</dbReference>
<dbReference type="InterPro" id="IPR012317">
    <property type="entry name" value="Poly(ADP-ribose)pol_cat_dom"/>
</dbReference>
<dbReference type="Proteomes" id="UP000192247">
    <property type="component" value="Unassembled WGS sequence"/>
</dbReference>
<keyword evidence="4 18" id="KW-0328">Glycosyltransferase</keyword>
<dbReference type="SMART" id="SM00773">
    <property type="entry name" value="WGR"/>
    <property type="match status" value="1"/>
</dbReference>
<dbReference type="PANTHER" id="PTHR10459:SF60">
    <property type="entry name" value="POLY [ADP-RIBOSE] POLYMERASE 2"/>
    <property type="match status" value="1"/>
</dbReference>
<gene>
    <name evidence="23" type="ORF">BIW11_13446</name>
</gene>
<dbReference type="CDD" id="cd01437">
    <property type="entry name" value="parp_like"/>
    <property type="match status" value="1"/>
</dbReference>
<dbReference type="PANTHER" id="PTHR10459">
    <property type="entry name" value="DNA LIGASE"/>
    <property type="match status" value="1"/>
</dbReference>
<dbReference type="GO" id="GO:0008270">
    <property type="term" value="F:zinc ion binding"/>
    <property type="evidence" value="ECO:0007669"/>
    <property type="project" value="UniProtKB-KW"/>
</dbReference>
<dbReference type="InParanoid" id="A0A1V9X2T2"/>
<reference evidence="23 24" key="1">
    <citation type="journal article" date="2017" name="Gigascience">
        <title>Draft genome of the honey bee ectoparasitic mite, Tropilaelaps mercedesae, is shaped by the parasitic life history.</title>
        <authorList>
            <person name="Dong X."/>
            <person name="Armstrong S.D."/>
            <person name="Xia D."/>
            <person name="Makepeace B.L."/>
            <person name="Darby A.C."/>
            <person name="Kadowaki T."/>
        </authorList>
    </citation>
    <scope>NUCLEOTIDE SEQUENCE [LARGE SCALE GENOMIC DNA]</scope>
    <source>
        <strain evidence="23">Wuxi-XJTLU</strain>
    </source>
</reference>
<dbReference type="InterPro" id="IPR036616">
    <property type="entry name" value="Poly(ADP-ribose)pol_reg_dom_sf"/>
</dbReference>
<dbReference type="GO" id="GO:0016779">
    <property type="term" value="F:nucleotidyltransferase activity"/>
    <property type="evidence" value="ECO:0007669"/>
    <property type="project" value="UniProtKB-KW"/>
</dbReference>
<dbReference type="FunFam" id="3.90.228.10:FF:000002">
    <property type="entry name" value="Poly [ADP-ribose] polymerase"/>
    <property type="match status" value="1"/>
</dbReference>
<comment type="catalytic activity">
    <reaction evidence="16">
        <text>NAD(+) + (ADP-D-ribosyl)n-acceptor = nicotinamide + (ADP-D-ribosyl)n+1-acceptor + H(+).</text>
        <dbReference type="EC" id="2.4.2.30"/>
    </reaction>
</comment>
<dbReference type="STRING" id="418985.A0A1V9X2T2"/>
<dbReference type="SUPFAM" id="SSF142921">
    <property type="entry name" value="WGR domain-like"/>
    <property type="match status" value="1"/>
</dbReference>
<feature type="domain" description="PARP alpha-helical" evidence="21">
    <location>
        <begin position="320"/>
        <end position="437"/>
    </location>
</feature>
<keyword evidence="6" id="KW-0548">Nucleotidyltransferase</keyword>
<evidence type="ECO:0000256" key="9">
    <source>
        <dbReference type="ARBA" id="ARBA00022765"/>
    </source>
</evidence>
<dbReference type="AlphaFoldDB" id="A0A1V9X2T2"/>
<evidence type="ECO:0000256" key="10">
    <source>
        <dbReference type="ARBA" id="ARBA00022771"/>
    </source>
</evidence>
<evidence type="ECO:0000256" key="1">
    <source>
        <dbReference type="ARBA" id="ARBA00000438"/>
    </source>
</evidence>
<dbReference type="InterPro" id="IPR004102">
    <property type="entry name" value="Poly(ADP-ribose)pol_reg_dom"/>
</dbReference>
<keyword evidence="5 18" id="KW-0808">Transferase</keyword>
<evidence type="ECO:0000259" key="21">
    <source>
        <dbReference type="PROSITE" id="PS51060"/>
    </source>
</evidence>
<dbReference type="PROSITE" id="PS51059">
    <property type="entry name" value="PARP_CATALYTIC"/>
    <property type="match status" value="1"/>
</dbReference>
<dbReference type="Gene3D" id="3.90.228.10">
    <property type="match status" value="1"/>
</dbReference>
<dbReference type="GO" id="GO:0006302">
    <property type="term" value="P:double-strand break repair"/>
    <property type="evidence" value="ECO:0007669"/>
    <property type="project" value="TreeGrafter"/>
</dbReference>
<keyword evidence="13" id="KW-0238">DNA-binding</keyword>
<comment type="catalytic activity">
    <reaction evidence="1">
        <text>L-aspartyl-[protein] + NAD(+) = 4-O-(ADP-D-ribosyl)-L-aspartyl-[protein] + nicotinamide</text>
        <dbReference type="Rhea" id="RHEA:54424"/>
        <dbReference type="Rhea" id="RHEA-COMP:9867"/>
        <dbReference type="Rhea" id="RHEA-COMP:13832"/>
        <dbReference type="ChEBI" id="CHEBI:17154"/>
        <dbReference type="ChEBI" id="CHEBI:29961"/>
        <dbReference type="ChEBI" id="CHEBI:57540"/>
        <dbReference type="ChEBI" id="CHEBI:138102"/>
    </reaction>
</comment>
<name>A0A1V9X2T2_9ACAR</name>
<evidence type="ECO:0000256" key="4">
    <source>
        <dbReference type="ARBA" id="ARBA00022676"/>
    </source>
</evidence>
<evidence type="ECO:0000313" key="23">
    <source>
        <dbReference type="EMBL" id="OQR67572.1"/>
    </source>
</evidence>
<dbReference type="SUPFAM" id="SSF56399">
    <property type="entry name" value="ADP-ribosylation"/>
    <property type="match status" value="1"/>
</dbReference>
<evidence type="ECO:0000256" key="16">
    <source>
        <dbReference type="ARBA" id="ARBA00033987"/>
    </source>
</evidence>
<dbReference type="InterPro" id="IPR036930">
    <property type="entry name" value="WGR_dom_sf"/>
</dbReference>
<feature type="domain" description="PARP catalytic" evidence="20">
    <location>
        <begin position="446"/>
        <end position="679"/>
    </location>
</feature>
<dbReference type="OrthoDB" id="429950at2759"/>
<dbReference type="GO" id="GO:0003677">
    <property type="term" value="F:DNA binding"/>
    <property type="evidence" value="ECO:0007669"/>
    <property type="project" value="UniProtKB-KW"/>
</dbReference>
<evidence type="ECO:0000256" key="18">
    <source>
        <dbReference type="RuleBase" id="RU362114"/>
    </source>
</evidence>
<comment type="subcellular location">
    <subcellularLocation>
        <location evidence="3">Nucleus</location>
    </subcellularLocation>
</comment>
<keyword evidence="24" id="KW-1185">Reference proteome</keyword>
<comment type="similarity">
    <text evidence="15">Belongs to the ARTD/PARP family.</text>
</comment>
<evidence type="ECO:0000256" key="17">
    <source>
        <dbReference type="ARBA" id="ARBA00071874"/>
    </source>
</evidence>
<evidence type="ECO:0000256" key="7">
    <source>
        <dbReference type="ARBA" id="ARBA00022723"/>
    </source>
</evidence>
<proteinExistence type="inferred from homology"/>
<evidence type="ECO:0000256" key="19">
    <source>
        <dbReference type="SAM" id="MobiDB-lite"/>
    </source>
</evidence>
<evidence type="ECO:0000256" key="2">
    <source>
        <dbReference type="ARBA" id="ARBA00000459"/>
    </source>
</evidence>
<evidence type="ECO:0000256" key="11">
    <source>
        <dbReference type="ARBA" id="ARBA00022833"/>
    </source>
</evidence>
<evidence type="ECO:0000256" key="5">
    <source>
        <dbReference type="ARBA" id="ARBA00022679"/>
    </source>
</evidence>
<dbReference type="EMBL" id="MNPL01028348">
    <property type="protein sequence ID" value="OQR67572.1"/>
    <property type="molecule type" value="Genomic_DNA"/>
</dbReference>
<keyword evidence="14" id="KW-0539">Nucleus</keyword>
<protein>
    <recommendedName>
        <fullName evidence="17 18">Poly [ADP-ribose] polymerase</fullName>
        <shortName evidence="18">PARP</shortName>
        <ecNumber evidence="18">2.4.2.-</ecNumber>
    </recommendedName>
</protein>
<accession>A0A1V9X2T2</accession>
<feature type="domain" description="WGR" evidence="22">
    <location>
        <begin position="192"/>
        <end position="289"/>
    </location>
</feature>
<dbReference type="Gene3D" id="1.20.142.10">
    <property type="entry name" value="Poly(ADP-ribose) polymerase, regulatory domain"/>
    <property type="match status" value="1"/>
</dbReference>
<keyword evidence="11" id="KW-0862">Zinc</keyword>
<evidence type="ECO:0000256" key="3">
    <source>
        <dbReference type="ARBA" id="ARBA00004123"/>
    </source>
</evidence>
<comment type="catalytic activity">
    <reaction evidence="2">
        <text>L-glutamyl-[protein] + NAD(+) = 5-O-(ADP-D-ribosyl)-L-glutamyl-[protein] + nicotinamide</text>
        <dbReference type="Rhea" id="RHEA:58224"/>
        <dbReference type="Rhea" id="RHEA-COMP:10208"/>
        <dbReference type="Rhea" id="RHEA-COMP:15089"/>
        <dbReference type="ChEBI" id="CHEBI:17154"/>
        <dbReference type="ChEBI" id="CHEBI:29973"/>
        <dbReference type="ChEBI" id="CHEBI:57540"/>
        <dbReference type="ChEBI" id="CHEBI:142540"/>
    </reaction>
</comment>
<feature type="region of interest" description="Disordered" evidence="19">
    <location>
        <begin position="1"/>
        <end position="88"/>
    </location>
</feature>
<dbReference type="PROSITE" id="PS51977">
    <property type="entry name" value="WGR"/>
    <property type="match status" value="1"/>
</dbReference>
<dbReference type="CDD" id="cd08003">
    <property type="entry name" value="WGR_PARP2_like"/>
    <property type="match status" value="1"/>
</dbReference>
<dbReference type="InterPro" id="IPR008893">
    <property type="entry name" value="WGR_domain"/>
</dbReference>
<evidence type="ECO:0000256" key="12">
    <source>
        <dbReference type="ARBA" id="ARBA00023027"/>
    </source>
</evidence>
<organism evidence="23 24">
    <name type="scientific">Tropilaelaps mercedesae</name>
    <dbReference type="NCBI Taxonomy" id="418985"/>
    <lineage>
        <taxon>Eukaryota</taxon>
        <taxon>Metazoa</taxon>
        <taxon>Ecdysozoa</taxon>
        <taxon>Arthropoda</taxon>
        <taxon>Chelicerata</taxon>
        <taxon>Arachnida</taxon>
        <taxon>Acari</taxon>
        <taxon>Parasitiformes</taxon>
        <taxon>Mesostigmata</taxon>
        <taxon>Gamasina</taxon>
        <taxon>Dermanyssoidea</taxon>
        <taxon>Laelapidae</taxon>
        <taxon>Tropilaelaps</taxon>
    </lineage>
</organism>
<dbReference type="GO" id="GO:0140806">
    <property type="term" value="F:NAD+-protein-aspartate ADP-ribosyltransferase activity"/>
    <property type="evidence" value="ECO:0007669"/>
    <property type="project" value="RHEA"/>
</dbReference>
<dbReference type="Pfam" id="PF02877">
    <property type="entry name" value="PARP_reg"/>
    <property type="match status" value="1"/>
</dbReference>
<keyword evidence="8" id="KW-0677">Repeat</keyword>
<evidence type="ECO:0000256" key="15">
    <source>
        <dbReference type="ARBA" id="ARBA00024347"/>
    </source>
</evidence>
<keyword evidence="9" id="KW-0013">ADP-ribosylation</keyword>
<evidence type="ECO:0000256" key="14">
    <source>
        <dbReference type="ARBA" id="ARBA00023242"/>
    </source>
</evidence>
<evidence type="ECO:0000256" key="13">
    <source>
        <dbReference type="ARBA" id="ARBA00023125"/>
    </source>
</evidence>
<evidence type="ECO:0000256" key="8">
    <source>
        <dbReference type="ARBA" id="ARBA00022737"/>
    </source>
</evidence>
<dbReference type="FunFam" id="1.20.142.10:FF:000001">
    <property type="entry name" value="Poly [ADP-ribose] polymerase"/>
    <property type="match status" value="1"/>
</dbReference>
<dbReference type="EC" id="2.4.2.-" evidence="18"/>
<evidence type="ECO:0000259" key="22">
    <source>
        <dbReference type="PROSITE" id="PS51977"/>
    </source>
</evidence>
<keyword evidence="12 18" id="KW-0520">NAD</keyword>
<feature type="compositionally biased region" description="Acidic residues" evidence="19">
    <location>
        <begin position="68"/>
        <end position="79"/>
    </location>
</feature>
<dbReference type="Pfam" id="PF05406">
    <property type="entry name" value="WGR"/>
    <property type="match status" value="1"/>
</dbReference>
<dbReference type="GO" id="GO:0005730">
    <property type="term" value="C:nucleolus"/>
    <property type="evidence" value="ECO:0007669"/>
    <property type="project" value="TreeGrafter"/>
</dbReference>
<dbReference type="GO" id="GO:0140807">
    <property type="term" value="F:NAD+-protein-glutamate ADP-ribosyltransferase activity"/>
    <property type="evidence" value="ECO:0007669"/>
    <property type="project" value="RHEA"/>
</dbReference>
<evidence type="ECO:0000313" key="24">
    <source>
        <dbReference type="Proteomes" id="UP000192247"/>
    </source>
</evidence>
<dbReference type="GO" id="GO:0070212">
    <property type="term" value="P:protein poly-ADP-ribosylation"/>
    <property type="evidence" value="ECO:0007669"/>
    <property type="project" value="TreeGrafter"/>
</dbReference>
<evidence type="ECO:0000259" key="20">
    <source>
        <dbReference type="PROSITE" id="PS51059"/>
    </source>
</evidence>
<dbReference type="InterPro" id="IPR050800">
    <property type="entry name" value="ARTD/PARP"/>
</dbReference>
<keyword evidence="10" id="KW-0863">Zinc-finger</keyword>
<evidence type="ECO:0000256" key="6">
    <source>
        <dbReference type="ARBA" id="ARBA00022695"/>
    </source>
</evidence>
<dbReference type="Pfam" id="PF00644">
    <property type="entry name" value="PARP"/>
    <property type="match status" value="1"/>
</dbReference>